<dbReference type="RefSeq" id="WP_174255968.1">
    <property type="nucleotide sequence ID" value="NZ_WLZY01000008.1"/>
</dbReference>
<comment type="caution">
    <text evidence="4">The sequence shown here is derived from an EMBL/GenBank/DDBJ whole genome shotgun (WGS) entry which is preliminary data.</text>
</comment>
<dbReference type="Pfam" id="PF02515">
    <property type="entry name" value="CoA_transf_3"/>
    <property type="match status" value="1"/>
</dbReference>
<accession>A0A7K3M9L4</accession>
<name>A0A7K3M9L4_9ACTN</name>
<dbReference type="InterPro" id="IPR050509">
    <property type="entry name" value="CoA-transferase_III"/>
</dbReference>
<sequence>MTGPLAGLRVVELAGLGPAPHAAMVLADLGAEVVRIERRSAGDVASAMGDVAQAMTGATAGRDQMQRGKLLIGADLKDPAGLRGVLALVSHADVLLEGFRPGVADRLGLGPADCLERNPRLIYGRMTGWGQDGPFAQRAGHDINYLALTGALHAMGRPGERPAPPLNLAGDFGGGSMLLLTGVLAALWERTRSGHGQVVDAAMTDGVGLLLQLTWSMRGLGMWTDERGSNLFDGGAPFYDTYECADGRYVAVGALEQQFYAQLLDGLGLDAAELPDRGQRENWPALRERFAAVFASRTRDEWADTFNGTDACVTPVLRFDEVAAHPHNAARAGVIERDGVTQAAPAPRFSRTPADLPAPDPWGSGRPEPGDVDSVLTRWRSHDH</sequence>
<dbReference type="PANTHER" id="PTHR48228">
    <property type="entry name" value="SUCCINYL-COA--D-CITRAMALATE COA-TRANSFERASE"/>
    <property type="match status" value="1"/>
</dbReference>
<dbReference type="PANTHER" id="PTHR48228:SF5">
    <property type="entry name" value="ALPHA-METHYLACYL-COA RACEMASE"/>
    <property type="match status" value="1"/>
</dbReference>
<dbReference type="SUPFAM" id="SSF89796">
    <property type="entry name" value="CoA-transferase family III (CaiB/BaiF)"/>
    <property type="match status" value="1"/>
</dbReference>
<proteinExistence type="inferred from homology"/>
<organism evidence="4 5">
    <name type="scientific">Phytoactinopolyspora mesophila</name>
    <dbReference type="NCBI Taxonomy" id="2650750"/>
    <lineage>
        <taxon>Bacteria</taxon>
        <taxon>Bacillati</taxon>
        <taxon>Actinomycetota</taxon>
        <taxon>Actinomycetes</taxon>
        <taxon>Jiangellales</taxon>
        <taxon>Jiangellaceae</taxon>
        <taxon>Phytoactinopolyspora</taxon>
    </lineage>
</organism>
<dbReference type="AlphaFoldDB" id="A0A7K3M9L4"/>
<keyword evidence="2" id="KW-0413">Isomerase</keyword>
<dbReference type="InterPro" id="IPR044855">
    <property type="entry name" value="CoA-Trfase_III_dom3_sf"/>
</dbReference>
<dbReference type="FunFam" id="3.30.1540.10:FF:000004">
    <property type="entry name" value="Probable alpha-methylacyl-CoA racemase mcr"/>
    <property type="match status" value="1"/>
</dbReference>
<evidence type="ECO:0000256" key="2">
    <source>
        <dbReference type="ARBA" id="ARBA00023235"/>
    </source>
</evidence>
<gene>
    <name evidence="4" type="ORF">F7O44_21685</name>
</gene>
<comment type="similarity">
    <text evidence="1">Belongs to the CoA-transferase III family.</text>
</comment>
<evidence type="ECO:0000313" key="5">
    <source>
        <dbReference type="Proteomes" id="UP000460435"/>
    </source>
</evidence>
<protein>
    <submittedName>
        <fullName evidence="4">CoA transferase</fullName>
    </submittedName>
</protein>
<dbReference type="Gene3D" id="3.40.50.10540">
    <property type="entry name" value="Crotonobetainyl-coa:carnitine coa-transferase, domain 1"/>
    <property type="match status" value="1"/>
</dbReference>
<dbReference type="InterPro" id="IPR003673">
    <property type="entry name" value="CoA-Trfase_fam_III"/>
</dbReference>
<evidence type="ECO:0000313" key="4">
    <source>
        <dbReference type="EMBL" id="NDL59687.1"/>
    </source>
</evidence>
<dbReference type="Gene3D" id="3.30.1540.10">
    <property type="entry name" value="formyl-coa transferase, domain 3"/>
    <property type="match status" value="1"/>
</dbReference>
<dbReference type="Proteomes" id="UP000460435">
    <property type="component" value="Unassembled WGS sequence"/>
</dbReference>
<evidence type="ECO:0000256" key="3">
    <source>
        <dbReference type="SAM" id="MobiDB-lite"/>
    </source>
</evidence>
<dbReference type="InterPro" id="IPR023606">
    <property type="entry name" value="CoA-Trfase_III_dom_1_sf"/>
</dbReference>
<keyword evidence="5" id="KW-1185">Reference proteome</keyword>
<evidence type="ECO:0000256" key="1">
    <source>
        <dbReference type="ARBA" id="ARBA00008383"/>
    </source>
</evidence>
<keyword evidence="4" id="KW-0808">Transferase</keyword>
<dbReference type="EMBL" id="WLZY01000008">
    <property type="protein sequence ID" value="NDL59687.1"/>
    <property type="molecule type" value="Genomic_DNA"/>
</dbReference>
<feature type="region of interest" description="Disordered" evidence="3">
    <location>
        <begin position="344"/>
        <end position="384"/>
    </location>
</feature>
<reference evidence="4 5" key="1">
    <citation type="submission" date="2019-11" db="EMBL/GenBank/DDBJ databases">
        <authorList>
            <person name="Li X.-J."/>
            <person name="Feng X.-M."/>
        </authorList>
    </citation>
    <scope>NUCLEOTIDE SEQUENCE [LARGE SCALE GENOMIC DNA]</scope>
    <source>
        <strain evidence="4 5">XMNu-373</strain>
    </source>
</reference>
<dbReference type="GO" id="GO:0016853">
    <property type="term" value="F:isomerase activity"/>
    <property type="evidence" value="ECO:0007669"/>
    <property type="project" value="UniProtKB-KW"/>
</dbReference>
<dbReference type="GO" id="GO:0016740">
    <property type="term" value="F:transferase activity"/>
    <property type="evidence" value="ECO:0007669"/>
    <property type="project" value="UniProtKB-KW"/>
</dbReference>